<sequence>MSHWKTIRLGIVGLSFVLALFGPATPAAAPPMTWFAVGVIFAIFPIAMLVGFGILFILRGPRFDWQRPSWEKNPFNFAHGEQFFHLGAFVMLSTGAATVLRALATTSKITPDTLVPISMGAGVWIGLRILTAAYRRQVRNGT</sequence>
<proteinExistence type="predicted"/>
<comment type="caution">
    <text evidence="2">The sequence shown here is derived from an EMBL/GenBank/DDBJ whole genome shotgun (WGS) entry which is preliminary data.</text>
</comment>
<protein>
    <submittedName>
        <fullName evidence="2">Uncharacterized protein</fullName>
    </submittedName>
</protein>
<gene>
    <name evidence="2" type="ORF">ISP13_12970</name>
</gene>
<reference evidence="2 3" key="1">
    <citation type="submission" date="2020-10" db="EMBL/GenBank/DDBJ databases">
        <title>Phylogeny of dyella-like bacteria.</title>
        <authorList>
            <person name="Fu J."/>
        </authorList>
    </citation>
    <scope>NUCLEOTIDE SEQUENCE [LARGE SCALE GENOMIC DNA]</scope>
    <source>
        <strain evidence="2 3">DHOB07</strain>
    </source>
</reference>
<dbReference type="EMBL" id="JADIKG010000012">
    <property type="protein sequence ID" value="MFK2874449.1"/>
    <property type="molecule type" value="Genomic_DNA"/>
</dbReference>
<dbReference type="RefSeq" id="WP_284401832.1">
    <property type="nucleotide sequence ID" value="NZ_BSNQ01000009.1"/>
</dbReference>
<keyword evidence="3" id="KW-1185">Reference proteome</keyword>
<feature type="transmembrane region" description="Helical" evidence="1">
    <location>
        <begin position="83"/>
        <end position="103"/>
    </location>
</feature>
<evidence type="ECO:0000313" key="2">
    <source>
        <dbReference type="EMBL" id="MFK2874449.1"/>
    </source>
</evidence>
<feature type="transmembrane region" description="Helical" evidence="1">
    <location>
        <begin position="36"/>
        <end position="58"/>
    </location>
</feature>
<feature type="transmembrane region" description="Helical" evidence="1">
    <location>
        <begin position="115"/>
        <end position="134"/>
    </location>
</feature>
<keyword evidence="1" id="KW-1133">Transmembrane helix</keyword>
<evidence type="ECO:0000256" key="1">
    <source>
        <dbReference type="SAM" id="Phobius"/>
    </source>
</evidence>
<name>A0ABW8IWY0_9GAMM</name>
<accession>A0ABW8IWY0</accession>
<dbReference type="Proteomes" id="UP001620405">
    <property type="component" value="Unassembled WGS sequence"/>
</dbReference>
<keyword evidence="1" id="KW-0472">Membrane</keyword>
<keyword evidence="1" id="KW-0812">Transmembrane</keyword>
<organism evidence="2 3">
    <name type="scientific">Dyella lipolytica</name>
    <dbReference type="NCBI Taxonomy" id="1867835"/>
    <lineage>
        <taxon>Bacteria</taxon>
        <taxon>Pseudomonadati</taxon>
        <taxon>Pseudomonadota</taxon>
        <taxon>Gammaproteobacteria</taxon>
        <taxon>Lysobacterales</taxon>
        <taxon>Rhodanobacteraceae</taxon>
        <taxon>Dyella</taxon>
    </lineage>
</organism>
<evidence type="ECO:0000313" key="3">
    <source>
        <dbReference type="Proteomes" id="UP001620405"/>
    </source>
</evidence>